<dbReference type="Proteomes" id="UP001374535">
    <property type="component" value="Chromosome 7"/>
</dbReference>
<evidence type="ECO:0000313" key="2">
    <source>
        <dbReference type="Proteomes" id="UP001374535"/>
    </source>
</evidence>
<dbReference type="AlphaFoldDB" id="A0AAQ3N6C4"/>
<dbReference type="EMBL" id="CP144694">
    <property type="protein sequence ID" value="WVZ03205.1"/>
    <property type="molecule type" value="Genomic_DNA"/>
</dbReference>
<gene>
    <name evidence="1" type="ORF">V8G54_024011</name>
</gene>
<protein>
    <submittedName>
        <fullName evidence="1">Uncharacterized protein</fullName>
    </submittedName>
</protein>
<reference evidence="1 2" key="1">
    <citation type="journal article" date="2023" name="Life. Sci Alliance">
        <title>Evolutionary insights into 3D genome organization and epigenetic landscape of Vigna mungo.</title>
        <authorList>
            <person name="Junaid A."/>
            <person name="Singh B."/>
            <person name="Bhatia S."/>
        </authorList>
    </citation>
    <scope>NUCLEOTIDE SEQUENCE [LARGE SCALE GENOMIC DNA]</scope>
    <source>
        <strain evidence="1">Urdbean</strain>
    </source>
</reference>
<organism evidence="1 2">
    <name type="scientific">Vigna mungo</name>
    <name type="common">Black gram</name>
    <name type="synonym">Phaseolus mungo</name>
    <dbReference type="NCBI Taxonomy" id="3915"/>
    <lineage>
        <taxon>Eukaryota</taxon>
        <taxon>Viridiplantae</taxon>
        <taxon>Streptophyta</taxon>
        <taxon>Embryophyta</taxon>
        <taxon>Tracheophyta</taxon>
        <taxon>Spermatophyta</taxon>
        <taxon>Magnoliopsida</taxon>
        <taxon>eudicotyledons</taxon>
        <taxon>Gunneridae</taxon>
        <taxon>Pentapetalae</taxon>
        <taxon>rosids</taxon>
        <taxon>fabids</taxon>
        <taxon>Fabales</taxon>
        <taxon>Fabaceae</taxon>
        <taxon>Papilionoideae</taxon>
        <taxon>50 kb inversion clade</taxon>
        <taxon>NPAAA clade</taxon>
        <taxon>indigoferoid/millettioid clade</taxon>
        <taxon>Phaseoleae</taxon>
        <taxon>Vigna</taxon>
    </lineage>
</organism>
<name>A0AAQ3N6C4_VIGMU</name>
<evidence type="ECO:0000313" key="1">
    <source>
        <dbReference type="EMBL" id="WVZ03205.1"/>
    </source>
</evidence>
<accession>A0AAQ3N6C4</accession>
<proteinExistence type="predicted"/>
<keyword evidence="2" id="KW-1185">Reference proteome</keyword>
<sequence>MLSFPSTSIPDSMLWSTSKVVIITFRFFSFSKPGGNFLTLVNINSRRHKVVSKYKFEGNSSKRLQKFNFSICKWESEHMFSGSFFISVQERSNERRCSRLSTESGNSLRLEQ</sequence>